<evidence type="ECO:0000259" key="4">
    <source>
        <dbReference type="PROSITE" id="PS51186"/>
    </source>
</evidence>
<dbReference type="Gene3D" id="3.40.630.30">
    <property type="match status" value="2"/>
</dbReference>
<dbReference type="AlphaFoldDB" id="A0A1I1F125"/>
<dbReference type="GO" id="GO:0016747">
    <property type="term" value="F:acyltransferase activity, transferring groups other than amino-acyl groups"/>
    <property type="evidence" value="ECO:0007669"/>
    <property type="project" value="InterPro"/>
</dbReference>
<dbReference type="InterPro" id="IPR000182">
    <property type="entry name" value="GNAT_dom"/>
</dbReference>
<dbReference type="InterPro" id="IPR016181">
    <property type="entry name" value="Acyl_CoA_acyltransferase"/>
</dbReference>
<evidence type="ECO:0000256" key="2">
    <source>
        <dbReference type="ARBA" id="ARBA00023315"/>
    </source>
</evidence>
<evidence type="ECO:0000313" key="6">
    <source>
        <dbReference type="Proteomes" id="UP000182258"/>
    </source>
</evidence>
<gene>
    <name evidence="5" type="ORF">SAMN04488059_10123</name>
</gene>
<evidence type="ECO:0000256" key="3">
    <source>
        <dbReference type="ARBA" id="ARBA00038502"/>
    </source>
</evidence>
<keyword evidence="2" id="KW-0012">Acyltransferase</keyword>
<organism evidence="5 6">
    <name type="scientific">Devosia psychrophila</name>
    <dbReference type="NCBI Taxonomy" id="728005"/>
    <lineage>
        <taxon>Bacteria</taxon>
        <taxon>Pseudomonadati</taxon>
        <taxon>Pseudomonadota</taxon>
        <taxon>Alphaproteobacteria</taxon>
        <taxon>Hyphomicrobiales</taxon>
        <taxon>Devosiaceae</taxon>
        <taxon>Devosia</taxon>
    </lineage>
</organism>
<keyword evidence="1 5" id="KW-0808">Transferase</keyword>
<dbReference type="Pfam" id="PF13302">
    <property type="entry name" value="Acetyltransf_3"/>
    <property type="match status" value="2"/>
</dbReference>
<name>A0A1I1F125_9HYPH</name>
<accession>A0A1I1F125</accession>
<dbReference type="PANTHER" id="PTHR43792:SF8">
    <property type="entry name" value="[RIBOSOMAL PROTEIN US5]-ALANINE N-ACETYLTRANSFERASE"/>
    <property type="match status" value="1"/>
</dbReference>
<dbReference type="InterPro" id="IPR051531">
    <property type="entry name" value="N-acetyltransferase"/>
</dbReference>
<feature type="domain" description="N-acetyltransferase" evidence="4">
    <location>
        <begin position="30"/>
        <end position="176"/>
    </location>
</feature>
<dbReference type="STRING" id="728005.SAMN04488059_10123"/>
<dbReference type="PROSITE" id="PS51186">
    <property type="entry name" value="GNAT"/>
    <property type="match status" value="2"/>
</dbReference>
<reference evidence="5 6" key="1">
    <citation type="submission" date="2016-10" db="EMBL/GenBank/DDBJ databases">
        <authorList>
            <person name="de Groot N.N."/>
        </authorList>
    </citation>
    <scope>NUCLEOTIDE SEQUENCE [LARGE SCALE GENOMIC DNA]</scope>
    <source>
        <strain evidence="5 6">CGMCC 1.10210</strain>
    </source>
</reference>
<dbReference type="Proteomes" id="UP000182258">
    <property type="component" value="Unassembled WGS sequence"/>
</dbReference>
<sequence length="360" mass="39630">MNERIMNSIKDRLPATLTTDRLVLTTPTLAHVPEMAVLANNQAIYEVLSRLPHPYAESDGRFFVEEIARGPEEFAWAILLEGRYIGGMGLHLLPDQLPELGYWLGEPHWGKGYATEAAHAVIAAAREAGYPALRSRALLSNTGSRNVLRKVGFIETGEVVDQAGTLVGKTMAHAVGFRQMNVTLRTPHFVLRPAQVGDAEAIARYLNDFAVAGNLARVPFPYHLSDAKAWLRSRKPNLPVEETNFSIELPGEGLAGHVGFHMGPQGPIIGYWLGQPFWGRGIMTTAVTASLDWFFDTTNAETIYSGVFHFNAASLAIQRKLGFTETGRSTLLCLARGAEVEHIDTKLTQSVWKARKNEVS</sequence>
<evidence type="ECO:0000256" key="1">
    <source>
        <dbReference type="ARBA" id="ARBA00022679"/>
    </source>
</evidence>
<comment type="similarity">
    <text evidence="3">Belongs to the acetyltransferase family. RimJ subfamily.</text>
</comment>
<dbReference type="SUPFAM" id="SSF55729">
    <property type="entry name" value="Acyl-CoA N-acyltransferases (Nat)"/>
    <property type="match status" value="2"/>
</dbReference>
<protein>
    <submittedName>
        <fullName evidence="5">Protein N-acetyltransferase, RimJ/RimL family</fullName>
    </submittedName>
</protein>
<dbReference type="PANTHER" id="PTHR43792">
    <property type="entry name" value="GNAT FAMILY, PUTATIVE (AFU_ORTHOLOGUE AFUA_3G00765)-RELATED-RELATED"/>
    <property type="match status" value="1"/>
</dbReference>
<proteinExistence type="inferred from homology"/>
<feature type="domain" description="N-acetyltransferase" evidence="4">
    <location>
        <begin position="189"/>
        <end position="358"/>
    </location>
</feature>
<evidence type="ECO:0000313" key="5">
    <source>
        <dbReference type="EMBL" id="SFB91458.1"/>
    </source>
</evidence>
<dbReference type="EMBL" id="FOMB01000001">
    <property type="protein sequence ID" value="SFB91458.1"/>
    <property type="molecule type" value="Genomic_DNA"/>
</dbReference>